<feature type="transmembrane region" description="Helical" evidence="4">
    <location>
        <begin position="133"/>
        <end position="155"/>
    </location>
</feature>
<evidence type="ECO:0000313" key="7">
    <source>
        <dbReference type="Proteomes" id="UP000024547"/>
    </source>
</evidence>
<dbReference type="GeneID" id="92500374"/>
<feature type="transmembrane region" description="Helical" evidence="4">
    <location>
        <begin position="74"/>
        <end position="92"/>
    </location>
</feature>
<dbReference type="Gene3D" id="1.20.1250.20">
    <property type="entry name" value="MFS general substrate transporter like domains"/>
    <property type="match status" value="2"/>
</dbReference>
<evidence type="ECO:0000256" key="4">
    <source>
        <dbReference type="SAM" id="Phobius"/>
    </source>
</evidence>
<evidence type="ECO:0000256" key="2">
    <source>
        <dbReference type="ARBA" id="ARBA00022989"/>
    </source>
</evidence>
<accession>A0A059DXH0</accession>
<dbReference type="InterPro" id="IPR011701">
    <property type="entry name" value="MFS"/>
</dbReference>
<dbReference type="InterPro" id="IPR050327">
    <property type="entry name" value="Proton-linked_MCT"/>
</dbReference>
<dbReference type="GO" id="GO:0022857">
    <property type="term" value="F:transmembrane transporter activity"/>
    <property type="evidence" value="ECO:0007669"/>
    <property type="project" value="InterPro"/>
</dbReference>
<feature type="transmembrane region" description="Helical" evidence="4">
    <location>
        <begin position="370"/>
        <end position="391"/>
    </location>
</feature>
<evidence type="ECO:0000256" key="3">
    <source>
        <dbReference type="ARBA" id="ARBA00023136"/>
    </source>
</evidence>
<dbReference type="PANTHER" id="PTHR11360">
    <property type="entry name" value="MONOCARBOXYLATE TRANSPORTER"/>
    <property type="match status" value="1"/>
</dbReference>
<dbReference type="EMBL" id="AWFH01000061">
    <property type="protein sequence ID" value="KCZ58178.1"/>
    <property type="molecule type" value="Genomic_DNA"/>
</dbReference>
<comment type="caution">
    <text evidence="6">The sequence shown here is derived from an EMBL/GenBank/DDBJ whole genome shotgun (WGS) entry which is preliminary data.</text>
</comment>
<keyword evidence="1 4" id="KW-0812">Transmembrane</keyword>
<keyword evidence="3 4" id="KW-0472">Membrane</keyword>
<dbReference type="InterPro" id="IPR020846">
    <property type="entry name" value="MFS_dom"/>
</dbReference>
<feature type="transmembrane region" description="Helical" evidence="4">
    <location>
        <begin position="44"/>
        <end position="67"/>
    </location>
</feature>
<dbReference type="eggNOG" id="COG2807">
    <property type="taxonomic scope" value="Bacteria"/>
</dbReference>
<feature type="transmembrane region" description="Helical" evidence="4">
    <location>
        <begin position="161"/>
        <end position="182"/>
    </location>
</feature>
<feature type="transmembrane region" description="Helical" evidence="4">
    <location>
        <begin position="98"/>
        <end position="121"/>
    </location>
</feature>
<dbReference type="AlphaFoldDB" id="A0A059DXH0"/>
<feature type="transmembrane region" description="Helical" evidence="4">
    <location>
        <begin position="284"/>
        <end position="303"/>
    </location>
</feature>
<feature type="transmembrane region" description="Helical" evidence="4">
    <location>
        <begin position="342"/>
        <end position="364"/>
    </location>
</feature>
<proteinExistence type="predicted"/>
<dbReference type="Proteomes" id="UP000024547">
    <property type="component" value="Unassembled WGS sequence"/>
</dbReference>
<dbReference type="PROSITE" id="PS50850">
    <property type="entry name" value="MFS"/>
    <property type="match status" value="1"/>
</dbReference>
<feature type="domain" description="Major facilitator superfamily (MFS) profile" evidence="5">
    <location>
        <begin position="6"/>
        <end position="396"/>
    </location>
</feature>
<feature type="transmembrane region" description="Helical" evidence="4">
    <location>
        <begin position="252"/>
        <end position="272"/>
    </location>
</feature>
<dbReference type="Pfam" id="PF07690">
    <property type="entry name" value="MFS_1"/>
    <property type="match status" value="1"/>
</dbReference>
<name>A0A059DXH0_9PROT</name>
<keyword evidence="2 4" id="KW-1133">Transmembrane helix</keyword>
<evidence type="ECO:0000259" key="5">
    <source>
        <dbReference type="PROSITE" id="PS50850"/>
    </source>
</evidence>
<dbReference type="PATRIC" id="fig|1280948.3.peg.3116"/>
<dbReference type="InterPro" id="IPR036259">
    <property type="entry name" value="MFS_trans_sf"/>
</dbReference>
<feature type="transmembrane region" description="Helical" evidence="4">
    <location>
        <begin position="218"/>
        <end position="240"/>
    </location>
</feature>
<dbReference type="OrthoDB" id="7626798at2"/>
<reference evidence="6 7" key="1">
    <citation type="journal article" date="2014" name="Antonie Van Leeuwenhoek">
        <title>Hyphomonas beringensis sp. nov. and Hyphomonas chukchiensis sp. nov., isolated from surface seawater of the Bering Sea and Chukchi Sea.</title>
        <authorList>
            <person name="Li C."/>
            <person name="Lai Q."/>
            <person name="Li G."/>
            <person name="Dong C."/>
            <person name="Wang J."/>
            <person name="Liao Y."/>
            <person name="Shao Z."/>
        </authorList>
    </citation>
    <scope>NUCLEOTIDE SEQUENCE [LARGE SCALE GENOMIC DNA]</scope>
    <source>
        <strain evidence="6 7">22II1-22F38</strain>
    </source>
</reference>
<organism evidence="6 7">
    <name type="scientific">Hyphomonas atlantica</name>
    <dbReference type="NCBI Taxonomy" id="1280948"/>
    <lineage>
        <taxon>Bacteria</taxon>
        <taxon>Pseudomonadati</taxon>
        <taxon>Pseudomonadota</taxon>
        <taxon>Alphaproteobacteria</taxon>
        <taxon>Hyphomonadales</taxon>
        <taxon>Hyphomonadaceae</taxon>
        <taxon>Hyphomonas</taxon>
    </lineage>
</organism>
<gene>
    <name evidence="6" type="ORF">HY36_09980</name>
</gene>
<dbReference type="SUPFAM" id="SSF103473">
    <property type="entry name" value="MFS general substrate transporter"/>
    <property type="match status" value="1"/>
</dbReference>
<evidence type="ECO:0000256" key="1">
    <source>
        <dbReference type="ARBA" id="ARBA00022692"/>
    </source>
</evidence>
<feature type="transmembrane region" description="Helical" evidence="4">
    <location>
        <begin position="309"/>
        <end position="330"/>
    </location>
</feature>
<dbReference type="RefSeq" id="WP_035554679.1">
    <property type="nucleotide sequence ID" value="NZ_AWFH01000061.1"/>
</dbReference>
<sequence length="416" mass="43444">MFRKWLVFAILVGGFFVLNASTFASLGVVLFVMADDLGWSYTSAGLGFTVLGLAVGLTGFLPAFLLPRIGARQTFALGFVLVGAGFGLASASEALMTFFAAMCFVGAGFSLAGNVTAVWLIGEWFPIRTARMIGLYLMLGGIGDIVGPGLSYYVVEWTSWRANWTILAGVCGMLVILGALAIPKDKTSYRERETNEGALEGSAARSSENWKTAVFRPLFLVIAAAVTFNLACVTTVHSMAVSHLKLIGLSPSVGALGLSFMAFVSLAFKGLAGPLCERFSSKHLLAVSMALQAVGIVLFAIAMSPAIVVVSSLLFGAGWGITVVATMVVLIERFGRVLGAQLLGVSHQISSVAAFGPLAAGLAADKVGSFAPVFFVFAIALGLLALFIQVLRDPGLSKLQLTGTTQETGSADALKA</sequence>
<dbReference type="PANTHER" id="PTHR11360:SF284">
    <property type="entry name" value="EG:103B4.3 PROTEIN-RELATED"/>
    <property type="match status" value="1"/>
</dbReference>
<protein>
    <recommendedName>
        <fullName evidence="5">Major facilitator superfamily (MFS) profile domain-containing protein</fullName>
    </recommendedName>
</protein>
<evidence type="ECO:0000313" key="6">
    <source>
        <dbReference type="EMBL" id="KCZ58178.1"/>
    </source>
</evidence>
<dbReference type="STRING" id="1280948.HY36_09980"/>
<keyword evidence="7" id="KW-1185">Reference proteome</keyword>